<accession>A0A834UGW2</accession>
<dbReference type="Proteomes" id="UP000600918">
    <property type="component" value="Unassembled WGS sequence"/>
</dbReference>
<evidence type="ECO:0000313" key="1">
    <source>
        <dbReference type="EMBL" id="KAF7438588.1"/>
    </source>
</evidence>
<proteinExistence type="predicted"/>
<sequence>MFASILNSYVKILLLKEVRCVKDGYIDKYEDLILLSEFHCILLLPVDLTTDKRLSLSAFRQSFQRNIVNDDVQQNIDLGRSRTQRKYNGSVTELRLNGNV</sequence>
<organism evidence="1 2">
    <name type="scientific">Vespula pensylvanica</name>
    <name type="common">Western yellow jacket</name>
    <name type="synonym">Wasp</name>
    <dbReference type="NCBI Taxonomy" id="30213"/>
    <lineage>
        <taxon>Eukaryota</taxon>
        <taxon>Metazoa</taxon>
        <taxon>Ecdysozoa</taxon>
        <taxon>Arthropoda</taxon>
        <taxon>Hexapoda</taxon>
        <taxon>Insecta</taxon>
        <taxon>Pterygota</taxon>
        <taxon>Neoptera</taxon>
        <taxon>Endopterygota</taxon>
        <taxon>Hymenoptera</taxon>
        <taxon>Apocrita</taxon>
        <taxon>Aculeata</taxon>
        <taxon>Vespoidea</taxon>
        <taxon>Vespidae</taxon>
        <taxon>Vespinae</taxon>
        <taxon>Vespula</taxon>
    </lineage>
</organism>
<gene>
    <name evidence="1" type="ORF">H0235_000979</name>
</gene>
<comment type="caution">
    <text evidence="1">The sequence shown here is derived from an EMBL/GenBank/DDBJ whole genome shotgun (WGS) entry which is preliminary data.</text>
</comment>
<name>A0A834UGW2_VESPE</name>
<keyword evidence="2" id="KW-1185">Reference proteome</keyword>
<protein>
    <submittedName>
        <fullName evidence="1">Uncharacterized protein</fullName>
    </submittedName>
</protein>
<dbReference type="AlphaFoldDB" id="A0A834UGW2"/>
<dbReference type="EMBL" id="JACSDY010000001">
    <property type="protein sequence ID" value="KAF7438588.1"/>
    <property type="molecule type" value="Genomic_DNA"/>
</dbReference>
<evidence type="ECO:0000313" key="2">
    <source>
        <dbReference type="Proteomes" id="UP000600918"/>
    </source>
</evidence>
<reference evidence="1" key="1">
    <citation type="journal article" date="2020" name="G3 (Bethesda)">
        <title>High-Quality Assemblies for Three Invasive Social Wasps from the &lt;i&gt;Vespula&lt;/i&gt; Genus.</title>
        <authorList>
            <person name="Harrop T.W.R."/>
            <person name="Guhlin J."/>
            <person name="McLaughlin G.M."/>
            <person name="Permina E."/>
            <person name="Stockwell P."/>
            <person name="Gilligan J."/>
            <person name="Le Lec M.F."/>
            <person name="Gruber M.A.M."/>
            <person name="Quinn O."/>
            <person name="Lovegrove M."/>
            <person name="Duncan E.J."/>
            <person name="Remnant E.J."/>
            <person name="Van Eeckhoven J."/>
            <person name="Graham B."/>
            <person name="Knapp R.A."/>
            <person name="Langford K.W."/>
            <person name="Kronenberg Z."/>
            <person name="Press M.O."/>
            <person name="Eacker S.M."/>
            <person name="Wilson-Rankin E.E."/>
            <person name="Purcell J."/>
            <person name="Lester P.J."/>
            <person name="Dearden P.K."/>
        </authorList>
    </citation>
    <scope>NUCLEOTIDE SEQUENCE</scope>
    <source>
        <strain evidence="1">Volc-1</strain>
    </source>
</reference>